<dbReference type="InterPro" id="IPR027417">
    <property type="entry name" value="P-loop_NTPase"/>
</dbReference>
<dbReference type="PANTHER" id="PTHR24220">
    <property type="entry name" value="IMPORT ATP-BINDING PROTEIN"/>
    <property type="match status" value="1"/>
</dbReference>
<dbReference type="InterPro" id="IPR003439">
    <property type="entry name" value="ABC_transporter-like_ATP-bd"/>
</dbReference>
<keyword evidence="3" id="KW-0067">ATP-binding</keyword>
<dbReference type="GO" id="GO:0022857">
    <property type="term" value="F:transmembrane transporter activity"/>
    <property type="evidence" value="ECO:0007669"/>
    <property type="project" value="TreeGrafter"/>
</dbReference>
<dbReference type="Gene3D" id="3.40.50.300">
    <property type="entry name" value="P-loop containing nucleotide triphosphate hydrolases"/>
    <property type="match status" value="1"/>
</dbReference>
<proteinExistence type="predicted"/>
<keyword evidence="6" id="KW-1185">Reference proteome</keyword>
<sequence>MEPIIKLNINNKTYQKGWACFRKTTPVPALQEFSLTVERGESVAIVGESGIGKSTLLNILGLIDRKYDGDYSIMGKRASELTDAQLAQWRNEKIGFVLQESSLINTLRVEENIKLPFLYANPRPQNLETRFAQAVDQLGIRDLLKKKPLECSGGQKSRIAFARAIMMDPPIILADEPSSALDDENKERMLMLLRNLNENHSTTVITVTHDAYVANQHDRIITLHKEA</sequence>
<reference evidence="5 6" key="1">
    <citation type="submission" date="2017-07" db="EMBL/GenBank/DDBJ databases">
        <title>Bifidobacterium novel species.</title>
        <authorList>
            <person name="Lugli G.A."/>
            <person name="Milani C."/>
            <person name="Duranti S."/>
            <person name="Mangifesta M."/>
        </authorList>
    </citation>
    <scope>NUCLEOTIDE SEQUENCE [LARGE SCALE GENOMIC DNA]</scope>
    <source>
        <strain evidence="6">Goo31D</strain>
    </source>
</reference>
<dbReference type="EMBL" id="NMYC01000005">
    <property type="protein sequence ID" value="PLS26726.1"/>
    <property type="molecule type" value="Genomic_DNA"/>
</dbReference>
<evidence type="ECO:0000256" key="1">
    <source>
        <dbReference type="ARBA" id="ARBA00022448"/>
    </source>
</evidence>
<feature type="domain" description="ABC transporter" evidence="4">
    <location>
        <begin position="7"/>
        <end position="227"/>
    </location>
</feature>
<evidence type="ECO:0000313" key="6">
    <source>
        <dbReference type="Proteomes" id="UP000234935"/>
    </source>
</evidence>
<dbReference type="PANTHER" id="PTHR24220:SF86">
    <property type="entry name" value="ABC TRANSPORTER ABCH.1"/>
    <property type="match status" value="1"/>
</dbReference>
<dbReference type="GO" id="GO:0005524">
    <property type="term" value="F:ATP binding"/>
    <property type="evidence" value="ECO:0007669"/>
    <property type="project" value="UniProtKB-KW"/>
</dbReference>
<dbReference type="OrthoDB" id="9778572at2"/>
<dbReference type="InterPro" id="IPR017871">
    <property type="entry name" value="ABC_transporter-like_CS"/>
</dbReference>
<evidence type="ECO:0000256" key="2">
    <source>
        <dbReference type="ARBA" id="ARBA00022741"/>
    </source>
</evidence>
<dbReference type="CDD" id="cd03255">
    <property type="entry name" value="ABC_MJ0796_LolCDE_FtsE"/>
    <property type="match status" value="1"/>
</dbReference>
<evidence type="ECO:0000313" key="5">
    <source>
        <dbReference type="EMBL" id="PLS26726.1"/>
    </source>
</evidence>
<comment type="caution">
    <text evidence="5">The sequence shown here is derived from an EMBL/GenBank/DDBJ whole genome shotgun (WGS) entry which is preliminary data.</text>
</comment>
<dbReference type="GO" id="GO:0005886">
    <property type="term" value="C:plasma membrane"/>
    <property type="evidence" value="ECO:0007669"/>
    <property type="project" value="TreeGrafter"/>
</dbReference>
<dbReference type="PROSITE" id="PS50893">
    <property type="entry name" value="ABC_TRANSPORTER_2"/>
    <property type="match status" value="1"/>
</dbReference>
<dbReference type="GO" id="GO:0016887">
    <property type="term" value="F:ATP hydrolysis activity"/>
    <property type="evidence" value="ECO:0007669"/>
    <property type="project" value="InterPro"/>
</dbReference>
<dbReference type="InterPro" id="IPR015854">
    <property type="entry name" value="ABC_transpr_LolD-like"/>
</dbReference>
<dbReference type="SMART" id="SM00382">
    <property type="entry name" value="AAA"/>
    <property type="match status" value="1"/>
</dbReference>
<dbReference type="Proteomes" id="UP000234935">
    <property type="component" value="Unassembled WGS sequence"/>
</dbReference>
<dbReference type="SUPFAM" id="SSF52540">
    <property type="entry name" value="P-loop containing nucleoside triphosphate hydrolases"/>
    <property type="match status" value="1"/>
</dbReference>
<dbReference type="AlphaFoldDB" id="A0A2N5IXP9"/>
<keyword evidence="1" id="KW-0813">Transport</keyword>
<organism evidence="5 6">
    <name type="scientific">Bifidobacterium anseris</name>
    <dbReference type="NCBI Taxonomy" id="2020963"/>
    <lineage>
        <taxon>Bacteria</taxon>
        <taxon>Bacillati</taxon>
        <taxon>Actinomycetota</taxon>
        <taxon>Actinomycetes</taxon>
        <taxon>Bifidobacteriales</taxon>
        <taxon>Bifidobacteriaceae</taxon>
        <taxon>Bifidobacterium</taxon>
    </lineage>
</organism>
<dbReference type="RefSeq" id="WP_101671393.1">
    <property type="nucleotide sequence ID" value="NZ_NMYC01000005.1"/>
</dbReference>
<name>A0A2N5IXP9_9BIFI</name>
<dbReference type="InterPro" id="IPR017911">
    <property type="entry name" value="MacB-like_ATP-bd"/>
</dbReference>
<gene>
    <name evidence="5" type="ORF">CGZ88_1211</name>
</gene>
<evidence type="ECO:0000259" key="4">
    <source>
        <dbReference type="PROSITE" id="PS50893"/>
    </source>
</evidence>
<accession>A0A2N5IXP9</accession>
<evidence type="ECO:0000256" key="3">
    <source>
        <dbReference type="ARBA" id="ARBA00022840"/>
    </source>
</evidence>
<dbReference type="Pfam" id="PF00005">
    <property type="entry name" value="ABC_tran"/>
    <property type="match status" value="1"/>
</dbReference>
<dbReference type="PROSITE" id="PS00211">
    <property type="entry name" value="ABC_TRANSPORTER_1"/>
    <property type="match status" value="1"/>
</dbReference>
<protein>
    <submittedName>
        <fullName evidence="5">ABC transporter</fullName>
    </submittedName>
</protein>
<dbReference type="InterPro" id="IPR003593">
    <property type="entry name" value="AAA+_ATPase"/>
</dbReference>
<keyword evidence="2" id="KW-0547">Nucleotide-binding</keyword>